<organism evidence="7 8">
    <name type="scientific">Cyclotella atomus</name>
    <dbReference type="NCBI Taxonomy" id="382360"/>
    <lineage>
        <taxon>Eukaryota</taxon>
        <taxon>Sar</taxon>
        <taxon>Stramenopiles</taxon>
        <taxon>Ochrophyta</taxon>
        <taxon>Bacillariophyta</taxon>
        <taxon>Coscinodiscophyceae</taxon>
        <taxon>Thalassiosirophycidae</taxon>
        <taxon>Stephanodiscales</taxon>
        <taxon>Stephanodiscaceae</taxon>
        <taxon>Cyclotella</taxon>
    </lineage>
</organism>
<evidence type="ECO:0000256" key="2">
    <source>
        <dbReference type="ARBA" id="ARBA00008231"/>
    </source>
</evidence>
<comment type="similarity">
    <text evidence="2">Belongs to the ATP12 family.</text>
</comment>
<dbReference type="PANTHER" id="PTHR21013:SF10">
    <property type="entry name" value="ATP SYNTHASE MITOCHONDRIAL F1 COMPLEX ASSEMBLY FACTOR 2"/>
    <property type="match status" value="1"/>
</dbReference>
<evidence type="ECO:0000256" key="5">
    <source>
        <dbReference type="ARBA" id="ARBA00023186"/>
    </source>
</evidence>
<comment type="caution">
    <text evidence="7">The sequence shown here is derived from an EMBL/GenBank/DDBJ whole genome shotgun (WGS) entry which is preliminary data.</text>
</comment>
<proteinExistence type="inferred from homology"/>
<dbReference type="EMBL" id="JALLPJ020001385">
    <property type="protein sequence ID" value="KAL3766466.1"/>
    <property type="molecule type" value="Genomic_DNA"/>
</dbReference>
<dbReference type="InterPro" id="IPR023335">
    <property type="entry name" value="ATP12_ortho_dom_sf"/>
</dbReference>
<evidence type="ECO:0000313" key="7">
    <source>
        <dbReference type="EMBL" id="KAL3766466.1"/>
    </source>
</evidence>
<sequence length="381" mass="41537">MFTRRFIHRLAHQTTPCIQHQYAGAPACRPSGARELSSNVTPAAADRRLAGRKRFYKNVGIAATSPPDETKTLGVVNGSTADKESVASPISAGVDGTQSATGVHTSVNDASSWSSLLNPHNKHPKNGWHTVTLDNRPLRTPLGLPLTLPSITLALAVASEWDAQKEYLRPAQMPLMTLCCTAIDQVASDPTPHRMDVLRYLRNDTSCYWADPGEDRVLHRKQSQAWDGLHQSLLRDMLGLSDDLGPAQAFGGDEALLLSRRSEGNSVSGLPHPPILVERAQKFVNGLDAWNLAALYSACAESKSFFIGSALIFEAKQRYEGNGSNRDAKWAVTAARVEEEFNIEAWGLVEGGHDYDRLNSSIQMHSASFLVQTIVQSVATE</sequence>
<evidence type="ECO:0000256" key="4">
    <source>
        <dbReference type="ARBA" id="ARBA00023128"/>
    </source>
</evidence>
<evidence type="ECO:0000256" key="3">
    <source>
        <dbReference type="ARBA" id="ARBA00022946"/>
    </source>
</evidence>
<dbReference type="SUPFAM" id="SSF160909">
    <property type="entry name" value="ATP12-like"/>
    <property type="match status" value="1"/>
</dbReference>
<evidence type="ECO:0008006" key="9">
    <source>
        <dbReference type="Google" id="ProtNLM"/>
    </source>
</evidence>
<dbReference type="Proteomes" id="UP001530400">
    <property type="component" value="Unassembled WGS sequence"/>
</dbReference>
<dbReference type="InterPro" id="IPR042272">
    <property type="entry name" value="ATP12_ATP_synth-F1-assembly_N"/>
</dbReference>
<reference evidence="7 8" key="1">
    <citation type="submission" date="2024-10" db="EMBL/GenBank/DDBJ databases">
        <title>Updated reference genomes for cyclostephanoid diatoms.</title>
        <authorList>
            <person name="Roberts W.R."/>
            <person name="Alverson A.J."/>
        </authorList>
    </citation>
    <scope>NUCLEOTIDE SEQUENCE [LARGE SCALE GENOMIC DNA]</scope>
    <source>
        <strain evidence="7 8">AJA010-31</strain>
    </source>
</reference>
<accession>A0ABD3MUD6</accession>
<evidence type="ECO:0000256" key="1">
    <source>
        <dbReference type="ARBA" id="ARBA00004173"/>
    </source>
</evidence>
<dbReference type="Pfam" id="PF07542">
    <property type="entry name" value="ATP12"/>
    <property type="match status" value="1"/>
</dbReference>
<comment type="subcellular location">
    <subcellularLocation>
        <location evidence="1">Mitochondrion</location>
    </subcellularLocation>
</comment>
<dbReference type="Gene3D" id="3.30.2180.10">
    <property type="entry name" value="ATP12-like"/>
    <property type="match status" value="1"/>
</dbReference>
<dbReference type="GO" id="GO:0005739">
    <property type="term" value="C:mitochondrion"/>
    <property type="evidence" value="ECO:0007669"/>
    <property type="project" value="UniProtKB-SubCell"/>
</dbReference>
<dbReference type="PANTHER" id="PTHR21013">
    <property type="entry name" value="ATP SYNTHASE MITOCHONDRIAL F1 COMPLEX ASSEMBLY FACTOR 2/ATP12 PROTEIN, MITOCHONDRIAL PRECURSOR"/>
    <property type="match status" value="1"/>
</dbReference>
<protein>
    <recommendedName>
        <fullName evidence="9">ATP synthase mitochondrial F1 complex assembly factor 2</fullName>
    </recommendedName>
</protein>
<gene>
    <name evidence="7" type="ORF">ACHAWO_004641</name>
</gene>
<keyword evidence="4" id="KW-0496">Mitochondrion</keyword>
<name>A0ABD3MUD6_9STRA</name>
<evidence type="ECO:0000256" key="6">
    <source>
        <dbReference type="SAM" id="MobiDB-lite"/>
    </source>
</evidence>
<dbReference type="AlphaFoldDB" id="A0ABD3MUD6"/>
<dbReference type="Gene3D" id="1.10.3580.10">
    <property type="entry name" value="ATP12 ATPase"/>
    <property type="match status" value="1"/>
</dbReference>
<dbReference type="InterPro" id="IPR011419">
    <property type="entry name" value="ATP12_ATP_synth-F1-assembly"/>
</dbReference>
<feature type="region of interest" description="Disordered" evidence="6">
    <location>
        <begin position="84"/>
        <end position="103"/>
    </location>
</feature>
<keyword evidence="5" id="KW-0143">Chaperone</keyword>
<evidence type="ECO:0000313" key="8">
    <source>
        <dbReference type="Proteomes" id="UP001530400"/>
    </source>
</evidence>
<keyword evidence="8" id="KW-1185">Reference proteome</keyword>
<keyword evidence="3" id="KW-0809">Transit peptide</keyword>